<keyword evidence="2" id="KW-1185">Reference proteome</keyword>
<proteinExistence type="predicted"/>
<comment type="caution">
    <text evidence="1">The sequence shown here is derived from an EMBL/GenBank/DDBJ whole genome shotgun (WGS) entry which is preliminary data.</text>
</comment>
<dbReference type="Proteomes" id="UP000750711">
    <property type="component" value="Unassembled WGS sequence"/>
</dbReference>
<protein>
    <submittedName>
        <fullName evidence="1">Uncharacterized protein</fullName>
    </submittedName>
</protein>
<accession>A0A9P8LDD5</accession>
<sequence length="188" mass="21755">MVPSRQATRRGPRLAVCVSRHLPVVKADDFFSFDEVQIFERFAGPGSWQTWMRDGTINVEKVFSYLDLPDLREMIDTEFSIYRHHHRTLPGTSRLGWLRNMYYSLVQQLARQDPVWYALTVAARPDKHWRLASYPYITKDTGAGGEATGFLHMDFDLESFLADGRGGSRLTSNATSRWTTRMEKVARY</sequence>
<evidence type="ECO:0000313" key="2">
    <source>
        <dbReference type="Proteomes" id="UP000750711"/>
    </source>
</evidence>
<gene>
    <name evidence="1" type="ORF">GP486_003294</name>
</gene>
<dbReference type="AlphaFoldDB" id="A0A9P8LDD5"/>
<dbReference type="EMBL" id="JAGHQM010000432">
    <property type="protein sequence ID" value="KAH0562000.1"/>
    <property type="molecule type" value="Genomic_DNA"/>
</dbReference>
<name>A0A9P8LDD5_9PEZI</name>
<organism evidence="1 2">
    <name type="scientific">Trichoglossum hirsutum</name>
    <dbReference type="NCBI Taxonomy" id="265104"/>
    <lineage>
        <taxon>Eukaryota</taxon>
        <taxon>Fungi</taxon>
        <taxon>Dikarya</taxon>
        <taxon>Ascomycota</taxon>
        <taxon>Pezizomycotina</taxon>
        <taxon>Geoglossomycetes</taxon>
        <taxon>Geoglossales</taxon>
        <taxon>Geoglossaceae</taxon>
        <taxon>Trichoglossum</taxon>
    </lineage>
</organism>
<evidence type="ECO:0000313" key="1">
    <source>
        <dbReference type="EMBL" id="KAH0562000.1"/>
    </source>
</evidence>
<reference evidence="1" key="1">
    <citation type="submission" date="2021-03" db="EMBL/GenBank/DDBJ databases">
        <title>Comparative genomics and phylogenomic investigation of the class Geoglossomycetes provide insights into ecological specialization and systematics.</title>
        <authorList>
            <person name="Melie T."/>
            <person name="Pirro S."/>
            <person name="Miller A.N."/>
            <person name="Quandt A."/>
        </authorList>
    </citation>
    <scope>NUCLEOTIDE SEQUENCE</scope>
    <source>
        <strain evidence="1">CAQ_001_2017</strain>
    </source>
</reference>